<evidence type="ECO:0000259" key="1">
    <source>
        <dbReference type="PROSITE" id="PS51352"/>
    </source>
</evidence>
<dbReference type="Proteomes" id="UP001595752">
    <property type="component" value="Unassembled WGS sequence"/>
</dbReference>
<dbReference type="Gene3D" id="3.40.30.10">
    <property type="entry name" value="Glutaredoxin"/>
    <property type="match status" value="1"/>
</dbReference>
<dbReference type="PANTHER" id="PTHR10438">
    <property type="entry name" value="THIOREDOXIN"/>
    <property type="match status" value="1"/>
</dbReference>
<dbReference type="Pfam" id="PF00085">
    <property type="entry name" value="Thioredoxin"/>
    <property type="match status" value="1"/>
</dbReference>
<proteinExistence type="predicted"/>
<dbReference type="PROSITE" id="PS51352">
    <property type="entry name" value="THIOREDOXIN_2"/>
    <property type="match status" value="1"/>
</dbReference>
<feature type="domain" description="Thioredoxin" evidence="1">
    <location>
        <begin position="1"/>
        <end position="118"/>
    </location>
</feature>
<sequence length="118" mass="13785">MRIIKKNKKRGGKIMKQINTKQEYSEQISQDQLTVGIFTTTWCPDCKRLDMFIDEIIAENKDKNWFKIDRDEFPELSEEQNVMGIPSLLVFKNGEKLAHLHSANAKTPDAVREFLEQL</sequence>
<dbReference type="EMBL" id="JBHRZT010000007">
    <property type="protein sequence ID" value="MFC3882256.1"/>
    <property type="molecule type" value="Genomic_DNA"/>
</dbReference>
<accession>A0ABV8AZE7</accession>
<evidence type="ECO:0000313" key="3">
    <source>
        <dbReference type="Proteomes" id="UP001595752"/>
    </source>
</evidence>
<dbReference type="InterPro" id="IPR050620">
    <property type="entry name" value="Thioredoxin_H-type-like"/>
</dbReference>
<protein>
    <submittedName>
        <fullName evidence="2">Thioredoxin family protein</fullName>
    </submittedName>
</protein>
<evidence type="ECO:0000313" key="2">
    <source>
        <dbReference type="EMBL" id="MFC3882256.1"/>
    </source>
</evidence>
<keyword evidence="3" id="KW-1185">Reference proteome</keyword>
<organism evidence="2 3">
    <name type="scientific">Bacillus songklensis</name>
    <dbReference type="NCBI Taxonomy" id="1069116"/>
    <lineage>
        <taxon>Bacteria</taxon>
        <taxon>Bacillati</taxon>
        <taxon>Bacillota</taxon>
        <taxon>Bacilli</taxon>
        <taxon>Bacillales</taxon>
        <taxon>Bacillaceae</taxon>
        <taxon>Bacillus</taxon>
    </lineage>
</organism>
<dbReference type="RefSeq" id="WP_377911551.1">
    <property type="nucleotide sequence ID" value="NZ_JBHRZT010000007.1"/>
</dbReference>
<dbReference type="PANTHER" id="PTHR10438:SF468">
    <property type="entry name" value="THIOREDOXIN-1-RELATED"/>
    <property type="match status" value="1"/>
</dbReference>
<reference evidence="3" key="1">
    <citation type="journal article" date="2019" name="Int. J. Syst. Evol. Microbiol.">
        <title>The Global Catalogue of Microorganisms (GCM) 10K type strain sequencing project: providing services to taxonomists for standard genome sequencing and annotation.</title>
        <authorList>
            <consortium name="The Broad Institute Genomics Platform"/>
            <consortium name="The Broad Institute Genome Sequencing Center for Infectious Disease"/>
            <person name="Wu L."/>
            <person name="Ma J."/>
        </authorList>
    </citation>
    <scope>NUCLEOTIDE SEQUENCE [LARGE SCALE GENOMIC DNA]</scope>
    <source>
        <strain evidence="3">CCUG 61889</strain>
    </source>
</reference>
<dbReference type="InterPro" id="IPR036249">
    <property type="entry name" value="Thioredoxin-like_sf"/>
</dbReference>
<name>A0ABV8AZE7_9BACI</name>
<dbReference type="SUPFAM" id="SSF52833">
    <property type="entry name" value="Thioredoxin-like"/>
    <property type="match status" value="1"/>
</dbReference>
<dbReference type="CDD" id="cd02947">
    <property type="entry name" value="TRX_family"/>
    <property type="match status" value="1"/>
</dbReference>
<dbReference type="InterPro" id="IPR013766">
    <property type="entry name" value="Thioredoxin_domain"/>
</dbReference>
<comment type="caution">
    <text evidence="2">The sequence shown here is derived from an EMBL/GenBank/DDBJ whole genome shotgun (WGS) entry which is preliminary data.</text>
</comment>
<gene>
    <name evidence="2" type="ORF">ACFOU2_01410</name>
</gene>